<evidence type="ECO:0000256" key="1">
    <source>
        <dbReference type="SAM" id="SignalP"/>
    </source>
</evidence>
<name>A0ABW4XK42_9GAMM</name>
<evidence type="ECO:0000313" key="3">
    <source>
        <dbReference type="Proteomes" id="UP001597380"/>
    </source>
</evidence>
<dbReference type="Proteomes" id="UP001597380">
    <property type="component" value="Unassembled WGS sequence"/>
</dbReference>
<dbReference type="EMBL" id="JBHUHT010000007">
    <property type="protein sequence ID" value="MFD2095051.1"/>
    <property type="molecule type" value="Genomic_DNA"/>
</dbReference>
<reference evidence="3" key="1">
    <citation type="journal article" date="2019" name="Int. J. Syst. Evol. Microbiol.">
        <title>The Global Catalogue of Microorganisms (GCM) 10K type strain sequencing project: providing services to taxonomists for standard genome sequencing and annotation.</title>
        <authorList>
            <consortium name="The Broad Institute Genomics Platform"/>
            <consortium name="The Broad Institute Genome Sequencing Center for Infectious Disease"/>
            <person name="Wu L."/>
            <person name="Ma J."/>
        </authorList>
    </citation>
    <scope>NUCLEOTIDE SEQUENCE [LARGE SCALE GENOMIC DNA]</scope>
    <source>
        <strain evidence="3">CGMCC 1.10992</strain>
    </source>
</reference>
<proteinExistence type="predicted"/>
<comment type="caution">
    <text evidence="2">The sequence shown here is derived from an EMBL/GenBank/DDBJ whole genome shotgun (WGS) entry which is preliminary data.</text>
</comment>
<feature type="chain" id="PRO_5045104369" description="PEP-CTERM sorting domain-containing protein" evidence="1">
    <location>
        <begin position="23"/>
        <end position="287"/>
    </location>
</feature>
<accession>A0ABW4XK42</accession>
<dbReference type="RefSeq" id="WP_345337881.1">
    <property type="nucleotide sequence ID" value="NZ_BAABLI010000004.1"/>
</dbReference>
<gene>
    <name evidence="2" type="ORF">ACFSJ3_03580</name>
</gene>
<organism evidence="2 3">
    <name type="scientific">Corallincola platygyrae</name>
    <dbReference type="NCBI Taxonomy" id="1193278"/>
    <lineage>
        <taxon>Bacteria</taxon>
        <taxon>Pseudomonadati</taxon>
        <taxon>Pseudomonadota</taxon>
        <taxon>Gammaproteobacteria</taxon>
        <taxon>Alteromonadales</taxon>
        <taxon>Psychromonadaceae</taxon>
        <taxon>Corallincola</taxon>
    </lineage>
</organism>
<feature type="signal peptide" evidence="1">
    <location>
        <begin position="1"/>
        <end position="22"/>
    </location>
</feature>
<evidence type="ECO:0008006" key="4">
    <source>
        <dbReference type="Google" id="ProtNLM"/>
    </source>
</evidence>
<sequence length="287" mass="32956">MKTKLLTAGSLVYALLSPSTMAGVIDLTLHSPGAIQEVQVSPDFSEDWHLVPEKSKDVSFEITEINDFEYSFVDWGNSQYHMSRFDVEMSASEFPLTNELFAFLPEHLNQYPLVFQNSADISYSVNFYGLETRPENPSQHRYLDLKIINRGTHFHLEEFAADDWESTEVEVEIMHSIEFDLSNLNSDLLYPYEWELRNLVDSLDEVPVQNILARQSVDFSERICRSYGPYNLECVNNQRGYSATYSNVDLLNSEWNDNHYPPNRDVPVTPSLALLGFALFGLKRKSA</sequence>
<protein>
    <recommendedName>
        <fullName evidence="4">PEP-CTERM sorting domain-containing protein</fullName>
    </recommendedName>
</protein>
<keyword evidence="3" id="KW-1185">Reference proteome</keyword>
<evidence type="ECO:0000313" key="2">
    <source>
        <dbReference type="EMBL" id="MFD2095051.1"/>
    </source>
</evidence>
<keyword evidence="1" id="KW-0732">Signal</keyword>